<feature type="transmembrane region" description="Helical" evidence="11">
    <location>
        <begin position="31"/>
        <end position="50"/>
    </location>
</feature>
<dbReference type="InterPro" id="IPR038377">
    <property type="entry name" value="Na/Glc_symporter_sf"/>
</dbReference>
<feature type="transmembrane region" description="Helical" evidence="11">
    <location>
        <begin position="279"/>
        <end position="296"/>
    </location>
</feature>
<accession>A0A9N9WY37</accession>
<dbReference type="Gene3D" id="1.20.1730.10">
    <property type="entry name" value="Sodium/glucose cotransporter"/>
    <property type="match status" value="1"/>
</dbReference>
<dbReference type="InterPro" id="IPR001734">
    <property type="entry name" value="Na/solute_symporter"/>
</dbReference>
<keyword evidence="3" id="KW-0813">Transport</keyword>
<evidence type="ECO:0000256" key="10">
    <source>
        <dbReference type="ARBA" id="ARBA00023201"/>
    </source>
</evidence>
<reference evidence="12" key="1">
    <citation type="submission" date="2022-01" db="EMBL/GenBank/DDBJ databases">
        <authorList>
            <person name="King R."/>
        </authorList>
    </citation>
    <scope>NUCLEOTIDE SEQUENCE</scope>
</reference>
<feature type="transmembrane region" description="Helical" evidence="11">
    <location>
        <begin position="332"/>
        <end position="355"/>
    </location>
</feature>
<keyword evidence="8" id="KW-0406">Ion transport</keyword>
<evidence type="ECO:0000256" key="6">
    <source>
        <dbReference type="ARBA" id="ARBA00022989"/>
    </source>
</evidence>
<keyword evidence="7" id="KW-0915">Sodium</keyword>
<feature type="transmembrane region" description="Helical" evidence="11">
    <location>
        <begin position="221"/>
        <end position="240"/>
    </location>
</feature>
<evidence type="ECO:0000256" key="5">
    <source>
        <dbReference type="ARBA" id="ARBA00022692"/>
    </source>
</evidence>
<protein>
    <submittedName>
        <fullName evidence="12">Uncharacterized protein</fullName>
    </submittedName>
</protein>
<dbReference type="PANTHER" id="PTHR42985:SF46">
    <property type="entry name" value="FI02923P-RELATED"/>
    <property type="match status" value="1"/>
</dbReference>
<proteinExistence type="inferred from homology"/>
<reference evidence="12" key="2">
    <citation type="submission" date="2022-10" db="EMBL/GenBank/DDBJ databases">
        <authorList>
            <consortium name="ENA_rothamsted_submissions"/>
            <consortium name="culmorum"/>
            <person name="King R."/>
        </authorList>
    </citation>
    <scope>NUCLEOTIDE SEQUENCE</scope>
</reference>
<dbReference type="GO" id="GO:0015293">
    <property type="term" value="F:symporter activity"/>
    <property type="evidence" value="ECO:0007669"/>
    <property type="project" value="TreeGrafter"/>
</dbReference>
<evidence type="ECO:0000256" key="1">
    <source>
        <dbReference type="ARBA" id="ARBA00004651"/>
    </source>
</evidence>
<feature type="transmembrane region" description="Helical" evidence="11">
    <location>
        <begin position="252"/>
        <end position="272"/>
    </location>
</feature>
<sequence length="396" mass="45331">MNVNFFILASVLLTIYIIIFITCYRRVKAHTWTNVISILMTCGFIGLILIKRVINFGGFSVIWKMNWENGKIGMPGFNLNPRIRETMWSLMIGGFFWFTALNTNGKSIKKWIKLKEKGEFKKSMIIYLIGTLIVTTLCTFLGMLTYAAFQNSNSIMNNKLLTQLLMKNFNQAPAVTGIFISIIFLSTFNYVSCELRTIRGIVNENVRKVFLIDTKTMDVTIMRLTAIIVSILSILLIPLLENSTSSLLELTISIPFTFIGSTLGILIIGIMIPWIGRRATFYGSVIALFMMIYYVMMAEIDFSERKLVSNSTEIHMKLIENDKQQFNYISSYYFFPSSVVLTCINAFILSFIFGFEKSIHINPKNFAPFMRNFISHHQVIENGSSDSNLILNDEEH</sequence>
<evidence type="ECO:0000256" key="2">
    <source>
        <dbReference type="ARBA" id="ARBA00006434"/>
    </source>
</evidence>
<gene>
    <name evidence="12" type="ORF">CHIRRI_LOCUS11249</name>
</gene>
<evidence type="ECO:0000256" key="4">
    <source>
        <dbReference type="ARBA" id="ARBA00022475"/>
    </source>
</evidence>
<keyword evidence="4" id="KW-1003">Cell membrane</keyword>
<feature type="transmembrane region" description="Helical" evidence="11">
    <location>
        <begin position="86"/>
        <end position="104"/>
    </location>
</feature>
<keyword evidence="10" id="KW-0739">Sodium transport</keyword>
<evidence type="ECO:0000256" key="11">
    <source>
        <dbReference type="SAM" id="Phobius"/>
    </source>
</evidence>
<keyword evidence="5 11" id="KW-0812">Transmembrane</keyword>
<dbReference type="PROSITE" id="PS50283">
    <property type="entry name" value="NA_SOLUT_SYMP_3"/>
    <property type="match status" value="1"/>
</dbReference>
<dbReference type="InterPro" id="IPR051163">
    <property type="entry name" value="Sodium:Solute_Symporter_SSF"/>
</dbReference>
<dbReference type="AlphaFoldDB" id="A0A9N9WY37"/>
<name>A0A9N9WY37_9DIPT</name>
<feature type="transmembrane region" description="Helical" evidence="11">
    <location>
        <begin position="169"/>
        <end position="191"/>
    </location>
</feature>
<feature type="transmembrane region" description="Helical" evidence="11">
    <location>
        <begin position="6"/>
        <end position="24"/>
    </location>
</feature>
<organism evidence="12 13">
    <name type="scientific">Chironomus riparius</name>
    <dbReference type="NCBI Taxonomy" id="315576"/>
    <lineage>
        <taxon>Eukaryota</taxon>
        <taxon>Metazoa</taxon>
        <taxon>Ecdysozoa</taxon>
        <taxon>Arthropoda</taxon>
        <taxon>Hexapoda</taxon>
        <taxon>Insecta</taxon>
        <taxon>Pterygota</taxon>
        <taxon>Neoptera</taxon>
        <taxon>Endopterygota</taxon>
        <taxon>Diptera</taxon>
        <taxon>Nematocera</taxon>
        <taxon>Chironomoidea</taxon>
        <taxon>Chironomidae</taxon>
        <taxon>Chironominae</taxon>
        <taxon>Chironomus</taxon>
    </lineage>
</organism>
<keyword evidence="9 11" id="KW-0472">Membrane</keyword>
<evidence type="ECO:0000256" key="9">
    <source>
        <dbReference type="ARBA" id="ARBA00023136"/>
    </source>
</evidence>
<feature type="transmembrane region" description="Helical" evidence="11">
    <location>
        <begin position="125"/>
        <end position="149"/>
    </location>
</feature>
<evidence type="ECO:0000256" key="8">
    <source>
        <dbReference type="ARBA" id="ARBA00023065"/>
    </source>
</evidence>
<evidence type="ECO:0000313" key="12">
    <source>
        <dbReference type="EMBL" id="CAG9808408.1"/>
    </source>
</evidence>
<dbReference type="OrthoDB" id="6132759at2759"/>
<dbReference type="GO" id="GO:0005886">
    <property type="term" value="C:plasma membrane"/>
    <property type="evidence" value="ECO:0007669"/>
    <property type="project" value="UniProtKB-SubCell"/>
</dbReference>
<keyword evidence="6 11" id="KW-1133">Transmembrane helix</keyword>
<evidence type="ECO:0000256" key="7">
    <source>
        <dbReference type="ARBA" id="ARBA00023053"/>
    </source>
</evidence>
<evidence type="ECO:0000313" key="13">
    <source>
        <dbReference type="Proteomes" id="UP001153620"/>
    </source>
</evidence>
<dbReference type="Proteomes" id="UP001153620">
    <property type="component" value="Chromosome 3"/>
</dbReference>
<dbReference type="GO" id="GO:0006814">
    <property type="term" value="P:sodium ion transport"/>
    <property type="evidence" value="ECO:0007669"/>
    <property type="project" value="UniProtKB-KW"/>
</dbReference>
<comment type="subcellular location">
    <subcellularLocation>
        <location evidence="1">Cell membrane</location>
        <topology evidence="1">Multi-pass membrane protein</topology>
    </subcellularLocation>
</comment>
<dbReference type="PANTHER" id="PTHR42985">
    <property type="entry name" value="SODIUM-COUPLED MONOCARBOXYLATE TRANSPORTER"/>
    <property type="match status" value="1"/>
</dbReference>
<keyword evidence="13" id="KW-1185">Reference proteome</keyword>
<dbReference type="EMBL" id="OU895879">
    <property type="protein sequence ID" value="CAG9808408.1"/>
    <property type="molecule type" value="Genomic_DNA"/>
</dbReference>
<evidence type="ECO:0000256" key="3">
    <source>
        <dbReference type="ARBA" id="ARBA00022448"/>
    </source>
</evidence>
<comment type="similarity">
    <text evidence="2">Belongs to the sodium:solute symporter (SSF) (TC 2.A.21) family.</text>
</comment>